<evidence type="ECO:0000313" key="2">
    <source>
        <dbReference type="Proteomes" id="UP000264310"/>
    </source>
</evidence>
<comment type="caution">
    <text evidence="1">The sequence shown here is derived from an EMBL/GenBank/DDBJ whole genome shotgun (WGS) entry which is preliminary data.</text>
</comment>
<dbReference type="Proteomes" id="UP000264310">
    <property type="component" value="Unassembled WGS sequence"/>
</dbReference>
<dbReference type="EMBL" id="QURL01000002">
    <property type="protein sequence ID" value="RFC65437.1"/>
    <property type="molecule type" value="Genomic_DNA"/>
</dbReference>
<name>A0A371X886_9HYPH</name>
<sequence length="164" mass="17707">MAISNLKDIYIDQAQDIYSACNQSEKVTRELMNVAHSSDLKNALKAGVEGIEEGKKMLAEIIKGHGADPTGEFCKGMEGLVKEAKAHAIEEDITDPDARDAMIITQYQRMAHYAIAGYGCLVAFATRLDLPEEAKKLQTCLDETAGGDRTMTKLATGGINEAAV</sequence>
<evidence type="ECO:0000313" key="1">
    <source>
        <dbReference type="EMBL" id="RFC65437.1"/>
    </source>
</evidence>
<dbReference type="RefSeq" id="WP_116682335.1">
    <property type="nucleotide sequence ID" value="NZ_QURL01000002.1"/>
</dbReference>
<protein>
    <submittedName>
        <fullName evidence="1">DUF892 family protein</fullName>
    </submittedName>
</protein>
<organism evidence="1 2">
    <name type="scientific">Fulvimarina endophytica</name>
    <dbReference type="NCBI Taxonomy" id="2293836"/>
    <lineage>
        <taxon>Bacteria</taxon>
        <taxon>Pseudomonadati</taxon>
        <taxon>Pseudomonadota</taxon>
        <taxon>Alphaproteobacteria</taxon>
        <taxon>Hyphomicrobiales</taxon>
        <taxon>Aurantimonadaceae</taxon>
        <taxon>Fulvimarina</taxon>
    </lineage>
</organism>
<dbReference type="OrthoDB" id="9795056at2"/>
<dbReference type="AlphaFoldDB" id="A0A371X886"/>
<dbReference type="InterPro" id="IPR009078">
    <property type="entry name" value="Ferritin-like_SF"/>
</dbReference>
<dbReference type="InterPro" id="IPR047114">
    <property type="entry name" value="YciF"/>
</dbReference>
<gene>
    <name evidence="1" type="ORF">DYI37_06375</name>
</gene>
<dbReference type="InterPro" id="IPR010287">
    <property type="entry name" value="DUF892_YciF-like"/>
</dbReference>
<dbReference type="PANTHER" id="PTHR30565:SF9">
    <property type="entry name" value="PROTEIN YCIF"/>
    <property type="match status" value="1"/>
</dbReference>
<accession>A0A371X886</accession>
<reference evidence="1 2" key="1">
    <citation type="submission" date="2018-08" db="EMBL/GenBank/DDBJ databases">
        <title>Fulvimarina sp. 85, whole genome shotgun sequence.</title>
        <authorList>
            <person name="Tuo L."/>
        </authorList>
    </citation>
    <scope>NUCLEOTIDE SEQUENCE [LARGE SCALE GENOMIC DNA]</scope>
    <source>
        <strain evidence="1 2">85</strain>
    </source>
</reference>
<dbReference type="Pfam" id="PF05974">
    <property type="entry name" value="DUF892"/>
    <property type="match status" value="1"/>
</dbReference>
<dbReference type="InterPro" id="IPR012347">
    <property type="entry name" value="Ferritin-like"/>
</dbReference>
<keyword evidence="2" id="KW-1185">Reference proteome</keyword>
<dbReference type="Gene3D" id="1.20.1260.10">
    <property type="match status" value="1"/>
</dbReference>
<dbReference type="PANTHER" id="PTHR30565">
    <property type="entry name" value="PROTEIN YCIF"/>
    <property type="match status" value="1"/>
</dbReference>
<dbReference type="SUPFAM" id="SSF47240">
    <property type="entry name" value="Ferritin-like"/>
    <property type="match status" value="1"/>
</dbReference>
<proteinExistence type="predicted"/>